<sequence>MKKIIILLFCGLACVTFANAQNKVKFSSINQVGVLGNQSATTMTFQTVNGACYKGWFAGAGVGVDFHEYFIVPVFLDIRKEFGQKNQKPFVYLDGGVSIYSDDKDKFYDYKNGGYFDGGIGYAIYFHKRQAVLFSAGYCYKGYTKEHSYADSWPGTADTYRYNYNRLVVKVGLRF</sequence>
<dbReference type="EMBL" id="JASBRG010000006">
    <property type="protein sequence ID" value="MDI3320191.1"/>
    <property type="molecule type" value="Genomic_DNA"/>
</dbReference>
<evidence type="ECO:0008006" key="4">
    <source>
        <dbReference type="Google" id="ProtNLM"/>
    </source>
</evidence>
<protein>
    <recommendedName>
        <fullName evidence="4">Outer membrane protein beta-barrel domain-containing protein</fullName>
    </recommendedName>
</protein>
<dbReference type="Proteomes" id="UP001226434">
    <property type="component" value="Unassembled WGS sequence"/>
</dbReference>
<reference evidence="2 3" key="1">
    <citation type="submission" date="2023-05" db="EMBL/GenBank/DDBJ databases">
        <title>Genome sequence of Pinibacter sp. MAH-24.</title>
        <authorList>
            <person name="Huq M.A."/>
        </authorList>
    </citation>
    <scope>NUCLEOTIDE SEQUENCE [LARGE SCALE GENOMIC DNA]</scope>
    <source>
        <strain evidence="2 3">MAH-24</strain>
    </source>
</reference>
<feature type="signal peptide" evidence="1">
    <location>
        <begin position="1"/>
        <end position="20"/>
    </location>
</feature>
<evidence type="ECO:0000256" key="1">
    <source>
        <dbReference type="SAM" id="SignalP"/>
    </source>
</evidence>
<feature type="chain" id="PRO_5045722613" description="Outer membrane protein beta-barrel domain-containing protein" evidence="1">
    <location>
        <begin position="21"/>
        <end position="175"/>
    </location>
</feature>
<evidence type="ECO:0000313" key="2">
    <source>
        <dbReference type="EMBL" id="MDI3320191.1"/>
    </source>
</evidence>
<gene>
    <name evidence="2" type="ORF">QJ048_10430</name>
</gene>
<comment type="caution">
    <text evidence="2">The sequence shown here is derived from an EMBL/GenBank/DDBJ whole genome shotgun (WGS) entry which is preliminary data.</text>
</comment>
<keyword evidence="3" id="KW-1185">Reference proteome</keyword>
<accession>A0ABT6RCJ1</accession>
<name>A0ABT6RCJ1_9BACT</name>
<keyword evidence="1" id="KW-0732">Signal</keyword>
<organism evidence="2 3">
    <name type="scientific">Pinibacter soli</name>
    <dbReference type="NCBI Taxonomy" id="3044211"/>
    <lineage>
        <taxon>Bacteria</taxon>
        <taxon>Pseudomonadati</taxon>
        <taxon>Bacteroidota</taxon>
        <taxon>Chitinophagia</taxon>
        <taxon>Chitinophagales</taxon>
        <taxon>Chitinophagaceae</taxon>
        <taxon>Pinibacter</taxon>
    </lineage>
</organism>
<dbReference type="RefSeq" id="WP_282334289.1">
    <property type="nucleotide sequence ID" value="NZ_JASBRG010000006.1"/>
</dbReference>
<proteinExistence type="predicted"/>
<evidence type="ECO:0000313" key="3">
    <source>
        <dbReference type="Proteomes" id="UP001226434"/>
    </source>
</evidence>